<dbReference type="InterPro" id="IPR003779">
    <property type="entry name" value="CMD-like"/>
</dbReference>
<dbReference type="Proteomes" id="UP000467006">
    <property type="component" value="Chromosome"/>
</dbReference>
<keyword evidence="3" id="KW-1185">Reference proteome</keyword>
<feature type="domain" description="Carboxymuconolactone decarboxylase-like" evidence="1">
    <location>
        <begin position="45"/>
        <end position="114"/>
    </location>
</feature>
<protein>
    <submittedName>
        <fullName evidence="2">Carboxymuconolactone decarboxylase</fullName>
    </submittedName>
</protein>
<dbReference type="PANTHER" id="PTHR34846:SF5">
    <property type="entry name" value="CARBOXYMUCONOLACTONE DECARBOXYLASE-LIKE DOMAIN-CONTAINING PROTEIN"/>
    <property type="match status" value="1"/>
</dbReference>
<dbReference type="SUPFAM" id="SSF69118">
    <property type="entry name" value="AhpD-like"/>
    <property type="match status" value="1"/>
</dbReference>
<proteinExistence type="predicted"/>
<dbReference type="AlphaFoldDB" id="A0A7I7K071"/>
<dbReference type="GO" id="GO:0051920">
    <property type="term" value="F:peroxiredoxin activity"/>
    <property type="evidence" value="ECO:0007669"/>
    <property type="project" value="InterPro"/>
</dbReference>
<sequence>MRVPPLPADQWDDEKVQAVIRTACAPDRREPGESGNAIATLVQHPDLAGAYLPFSAYLLTESTLPPALRELAILRLAHRADCAYEWTHHVPMGRAVGLTDADIDAARGADAATDLHRLIIAAVDQLFDRTTISEQTWQALTGFLERRALMDLVFTVGGYLALAMGLNSFGVQPESAQWREDAHQARPAAEPGPA</sequence>
<dbReference type="Pfam" id="PF02627">
    <property type="entry name" value="CMD"/>
    <property type="match status" value="1"/>
</dbReference>
<organism evidence="2 3">
    <name type="scientific">Mycolicibacterium duvalii</name>
    <dbReference type="NCBI Taxonomy" id="39688"/>
    <lineage>
        <taxon>Bacteria</taxon>
        <taxon>Bacillati</taxon>
        <taxon>Actinomycetota</taxon>
        <taxon>Actinomycetes</taxon>
        <taxon>Mycobacteriales</taxon>
        <taxon>Mycobacteriaceae</taxon>
        <taxon>Mycolicibacterium</taxon>
    </lineage>
</organism>
<dbReference type="EMBL" id="AP022563">
    <property type="protein sequence ID" value="BBX17546.1"/>
    <property type="molecule type" value="Genomic_DNA"/>
</dbReference>
<dbReference type="InterPro" id="IPR029032">
    <property type="entry name" value="AhpD-like"/>
</dbReference>
<dbReference type="OrthoDB" id="4704294at2"/>
<evidence type="ECO:0000313" key="3">
    <source>
        <dbReference type="Proteomes" id="UP000467006"/>
    </source>
</evidence>
<dbReference type="PANTHER" id="PTHR34846">
    <property type="entry name" value="4-CARBOXYMUCONOLACTONE DECARBOXYLASE FAMILY PROTEIN (AFU_ORTHOLOGUE AFUA_6G11590)"/>
    <property type="match status" value="1"/>
</dbReference>
<reference evidence="2 3" key="1">
    <citation type="journal article" date="2019" name="Emerg. Microbes Infect.">
        <title>Comprehensive subspecies identification of 175 nontuberculous mycobacteria species based on 7547 genomic profiles.</title>
        <authorList>
            <person name="Matsumoto Y."/>
            <person name="Kinjo T."/>
            <person name="Motooka D."/>
            <person name="Nabeya D."/>
            <person name="Jung N."/>
            <person name="Uechi K."/>
            <person name="Horii T."/>
            <person name="Iida T."/>
            <person name="Fujita J."/>
            <person name="Nakamura S."/>
        </authorList>
    </citation>
    <scope>NUCLEOTIDE SEQUENCE [LARGE SCALE GENOMIC DNA]</scope>
    <source>
        <strain evidence="2 3">JCM 6396</strain>
    </source>
</reference>
<name>A0A7I7K071_9MYCO</name>
<accession>A0A7I7K071</accession>
<evidence type="ECO:0000313" key="2">
    <source>
        <dbReference type="EMBL" id="BBX17546.1"/>
    </source>
</evidence>
<evidence type="ECO:0000259" key="1">
    <source>
        <dbReference type="Pfam" id="PF02627"/>
    </source>
</evidence>
<dbReference type="KEGG" id="mdu:MDUV_24060"/>
<dbReference type="RefSeq" id="WP_098005082.1">
    <property type="nucleotide sequence ID" value="NZ_AP022563.1"/>
</dbReference>
<dbReference type="Gene3D" id="1.20.1290.10">
    <property type="entry name" value="AhpD-like"/>
    <property type="match status" value="1"/>
</dbReference>
<gene>
    <name evidence="2" type="ORF">MDUV_24060</name>
</gene>